<dbReference type="GO" id="GO:0071555">
    <property type="term" value="P:cell wall organization"/>
    <property type="evidence" value="ECO:0007669"/>
    <property type="project" value="UniProtKB-KW"/>
</dbReference>
<keyword evidence="2 7" id="KW-0808">Transferase</keyword>
<dbReference type="GO" id="GO:0009252">
    <property type="term" value="P:peptidoglycan biosynthetic process"/>
    <property type="evidence" value="ECO:0007669"/>
    <property type="project" value="UniProtKB-KW"/>
</dbReference>
<dbReference type="AlphaFoldDB" id="A0A7X9IM81"/>
<evidence type="ECO:0000256" key="3">
    <source>
        <dbReference type="ARBA" id="ARBA00022960"/>
    </source>
</evidence>
<organism evidence="7 8">
    <name type="scientific">SAR324 cluster bacterium</name>
    <dbReference type="NCBI Taxonomy" id="2024889"/>
    <lineage>
        <taxon>Bacteria</taxon>
        <taxon>Deltaproteobacteria</taxon>
        <taxon>SAR324 cluster</taxon>
    </lineage>
</organism>
<gene>
    <name evidence="7" type="ORF">GYA55_11360</name>
</gene>
<dbReference type="GO" id="GO:0016755">
    <property type="term" value="F:aminoacyltransferase activity"/>
    <property type="evidence" value="ECO:0007669"/>
    <property type="project" value="InterPro"/>
</dbReference>
<comment type="similarity">
    <text evidence="1">Belongs to the FemABX family.</text>
</comment>
<dbReference type="PROSITE" id="PS51191">
    <property type="entry name" value="FEMABX"/>
    <property type="match status" value="1"/>
</dbReference>
<evidence type="ECO:0000256" key="5">
    <source>
        <dbReference type="ARBA" id="ARBA00023315"/>
    </source>
</evidence>
<comment type="caution">
    <text evidence="7">The sequence shown here is derived from an EMBL/GenBank/DDBJ whole genome shotgun (WGS) entry which is preliminary data.</text>
</comment>
<evidence type="ECO:0000313" key="8">
    <source>
        <dbReference type="Proteomes" id="UP000524246"/>
    </source>
</evidence>
<accession>A0A7X9IM81</accession>
<dbReference type="Proteomes" id="UP000524246">
    <property type="component" value="Unassembled WGS sequence"/>
</dbReference>
<keyword evidence="4" id="KW-0573">Peptidoglycan synthesis</keyword>
<dbReference type="Pfam" id="PF02388">
    <property type="entry name" value="FemAB"/>
    <property type="match status" value="1"/>
</dbReference>
<keyword evidence="5" id="KW-0012">Acyltransferase</keyword>
<dbReference type="PANTHER" id="PTHR36174:SF1">
    <property type="entry name" value="LIPID II:GLYCINE GLYCYLTRANSFERASE"/>
    <property type="match status" value="1"/>
</dbReference>
<evidence type="ECO:0000313" key="7">
    <source>
        <dbReference type="EMBL" id="NMC63750.1"/>
    </source>
</evidence>
<protein>
    <submittedName>
        <fullName evidence="7">Peptidoglycan bridge formation glycyltransferase FemA/FemB family protein</fullName>
    </submittedName>
</protein>
<dbReference type="InterPro" id="IPR016181">
    <property type="entry name" value="Acyl_CoA_acyltransferase"/>
</dbReference>
<dbReference type="InterPro" id="IPR003447">
    <property type="entry name" value="FEMABX"/>
</dbReference>
<sequence length="81" mass="9230">MPEGSQERAVWVWAKGKGCTQYDLWGIPDADPRDADDEPLGGVGRFKGGFGGQVVRYVGAYDYVYSQPLYWAMQKLWARRR</sequence>
<dbReference type="EMBL" id="JAAZON010000517">
    <property type="protein sequence ID" value="NMC63750.1"/>
    <property type="molecule type" value="Genomic_DNA"/>
</dbReference>
<dbReference type="GO" id="GO:0008360">
    <property type="term" value="P:regulation of cell shape"/>
    <property type="evidence" value="ECO:0007669"/>
    <property type="project" value="UniProtKB-KW"/>
</dbReference>
<keyword evidence="6" id="KW-0961">Cell wall biogenesis/degradation</keyword>
<evidence type="ECO:0000256" key="1">
    <source>
        <dbReference type="ARBA" id="ARBA00009943"/>
    </source>
</evidence>
<evidence type="ECO:0000256" key="2">
    <source>
        <dbReference type="ARBA" id="ARBA00022679"/>
    </source>
</evidence>
<dbReference type="PANTHER" id="PTHR36174">
    <property type="entry name" value="LIPID II:GLYCINE GLYCYLTRANSFERASE"/>
    <property type="match status" value="1"/>
</dbReference>
<dbReference type="SUPFAM" id="SSF55729">
    <property type="entry name" value="Acyl-CoA N-acyltransferases (Nat)"/>
    <property type="match status" value="1"/>
</dbReference>
<keyword evidence="3" id="KW-0133">Cell shape</keyword>
<proteinExistence type="inferred from homology"/>
<feature type="non-terminal residue" evidence="7">
    <location>
        <position position="81"/>
    </location>
</feature>
<evidence type="ECO:0000256" key="4">
    <source>
        <dbReference type="ARBA" id="ARBA00022984"/>
    </source>
</evidence>
<name>A0A7X9IM81_9DELT</name>
<dbReference type="InterPro" id="IPR050644">
    <property type="entry name" value="PG_Glycine_Bridge_Synth"/>
</dbReference>
<reference evidence="7 8" key="1">
    <citation type="journal article" date="2020" name="Biotechnol. Biofuels">
        <title>New insights from the biogas microbiome by comprehensive genome-resolved metagenomics of nearly 1600 species originating from multiple anaerobic digesters.</title>
        <authorList>
            <person name="Campanaro S."/>
            <person name="Treu L."/>
            <person name="Rodriguez-R L.M."/>
            <person name="Kovalovszki A."/>
            <person name="Ziels R.M."/>
            <person name="Maus I."/>
            <person name="Zhu X."/>
            <person name="Kougias P.G."/>
            <person name="Basile A."/>
            <person name="Luo G."/>
            <person name="Schluter A."/>
            <person name="Konstantinidis K.T."/>
            <person name="Angelidaki I."/>
        </authorList>
    </citation>
    <scope>NUCLEOTIDE SEQUENCE [LARGE SCALE GENOMIC DNA]</scope>
    <source>
        <strain evidence="7">AS27yjCOA_65</strain>
    </source>
</reference>
<evidence type="ECO:0000256" key="6">
    <source>
        <dbReference type="ARBA" id="ARBA00023316"/>
    </source>
</evidence>
<dbReference type="Gene3D" id="3.40.630.30">
    <property type="match status" value="1"/>
</dbReference>